<dbReference type="OrthoDB" id="791132at2"/>
<keyword evidence="2" id="KW-1185">Reference proteome</keyword>
<dbReference type="Proteomes" id="UP000282759">
    <property type="component" value="Unassembled WGS sequence"/>
</dbReference>
<dbReference type="Gene3D" id="1.25.40.10">
    <property type="entry name" value="Tetratricopeptide repeat domain"/>
    <property type="match status" value="1"/>
</dbReference>
<organism evidence="1 2">
    <name type="scientific">Mucilaginibacter limnophilus</name>
    <dbReference type="NCBI Taxonomy" id="1932778"/>
    <lineage>
        <taxon>Bacteria</taxon>
        <taxon>Pseudomonadati</taxon>
        <taxon>Bacteroidota</taxon>
        <taxon>Sphingobacteriia</taxon>
        <taxon>Sphingobacteriales</taxon>
        <taxon>Sphingobacteriaceae</taxon>
        <taxon>Mucilaginibacter</taxon>
    </lineage>
</organism>
<dbReference type="EMBL" id="SACK01000004">
    <property type="protein sequence ID" value="RVU00609.1"/>
    <property type="molecule type" value="Genomic_DNA"/>
</dbReference>
<protein>
    <submittedName>
        <fullName evidence="1">Uncharacterized protein</fullName>
    </submittedName>
</protein>
<dbReference type="InterPro" id="IPR011990">
    <property type="entry name" value="TPR-like_helical_dom_sf"/>
</dbReference>
<comment type="caution">
    <text evidence="1">The sequence shown here is derived from an EMBL/GenBank/DDBJ whole genome shotgun (WGS) entry which is preliminary data.</text>
</comment>
<dbReference type="RefSeq" id="WP_127704949.1">
    <property type="nucleotide sequence ID" value="NZ_SACK01000004.1"/>
</dbReference>
<proteinExistence type="predicted"/>
<dbReference type="SUPFAM" id="SSF48452">
    <property type="entry name" value="TPR-like"/>
    <property type="match status" value="1"/>
</dbReference>
<reference evidence="1 2" key="1">
    <citation type="submission" date="2019-01" db="EMBL/GenBank/DDBJ databases">
        <authorList>
            <person name="Chen W.-M."/>
        </authorList>
    </citation>
    <scope>NUCLEOTIDE SEQUENCE [LARGE SCALE GENOMIC DNA]</scope>
    <source>
        <strain evidence="1 2">YBJ-36</strain>
    </source>
</reference>
<gene>
    <name evidence="1" type="ORF">EOD41_11445</name>
</gene>
<name>A0A3S2V7R5_9SPHI</name>
<evidence type="ECO:0000313" key="2">
    <source>
        <dbReference type="Proteomes" id="UP000282759"/>
    </source>
</evidence>
<sequence>MDTYFTIEEKYLQAVDELAYGETPKALRLFNEIISNDPLYSRAHFQLGKIYYYNIKDYQTAGFHFKTCAELEPGFPDVYYHYLHLVVFLNMENLLNRIKHQALNTSGVDAASVYKLSGLFFEKNKRFDKALADYNAALIAVTDTKEQENIENSIERIKMKIQQKVIYNYQLAE</sequence>
<dbReference type="AlphaFoldDB" id="A0A3S2V7R5"/>
<accession>A0A3S2V7R5</accession>
<evidence type="ECO:0000313" key="1">
    <source>
        <dbReference type="EMBL" id="RVU00609.1"/>
    </source>
</evidence>